<dbReference type="EMBL" id="CP036290">
    <property type="protein sequence ID" value="QDU83508.1"/>
    <property type="molecule type" value="Genomic_DNA"/>
</dbReference>
<dbReference type="InterPro" id="IPR025668">
    <property type="entry name" value="Tnp_DDE_dom"/>
</dbReference>
<protein>
    <recommendedName>
        <fullName evidence="2">Transposase DDE domain-containing protein</fullName>
    </recommendedName>
</protein>
<sequence>MNETRVLVWKQQPASFFERATIDIDGTIAPSCGECKEGVDRAYNGEWGYAPLMISLANTGEMLYLHNRPGNRPSHEGAFEYLEPAVELVREAGFEKARLRGDSHFSLTGDFDHWDGSGIEFVFGIAAHGGLVEAAESIAGGEWSELKRRARTTGGRGAPKPRLREERVRERGYRNLVLARVGVRCRTPLRRSSARKYRSNPGRGLDEEQAAGAAP</sequence>
<dbReference type="Proteomes" id="UP000319342">
    <property type="component" value="Chromosome"/>
</dbReference>
<name>A0A518CWD2_9BACT</name>
<feature type="domain" description="Transposase DDE" evidence="2">
    <location>
        <begin position="18"/>
        <end position="143"/>
    </location>
</feature>
<evidence type="ECO:0000313" key="4">
    <source>
        <dbReference type="Proteomes" id="UP000319342"/>
    </source>
</evidence>
<dbReference type="AlphaFoldDB" id="A0A518CWD2"/>
<dbReference type="RefSeq" id="WP_419186255.1">
    <property type="nucleotide sequence ID" value="NZ_CP036290.1"/>
</dbReference>
<organism evidence="3 4">
    <name type="scientific">Rohdeia mirabilis</name>
    <dbReference type="NCBI Taxonomy" id="2528008"/>
    <lineage>
        <taxon>Bacteria</taxon>
        <taxon>Pseudomonadati</taxon>
        <taxon>Planctomycetota</taxon>
        <taxon>Planctomycetia</taxon>
        <taxon>Planctomycetia incertae sedis</taxon>
        <taxon>Rohdeia</taxon>
    </lineage>
</organism>
<keyword evidence="4" id="KW-1185">Reference proteome</keyword>
<proteinExistence type="predicted"/>
<accession>A0A518CWD2</accession>
<evidence type="ECO:0000313" key="3">
    <source>
        <dbReference type="EMBL" id="QDU83508.1"/>
    </source>
</evidence>
<dbReference type="Pfam" id="PF13701">
    <property type="entry name" value="DDE_Tnp_1_4"/>
    <property type="match status" value="1"/>
</dbReference>
<evidence type="ECO:0000256" key="1">
    <source>
        <dbReference type="SAM" id="MobiDB-lite"/>
    </source>
</evidence>
<reference evidence="3 4" key="1">
    <citation type="submission" date="2019-02" db="EMBL/GenBank/DDBJ databases">
        <title>Deep-cultivation of Planctomycetes and their phenomic and genomic characterization uncovers novel biology.</title>
        <authorList>
            <person name="Wiegand S."/>
            <person name="Jogler M."/>
            <person name="Boedeker C."/>
            <person name="Pinto D."/>
            <person name="Vollmers J."/>
            <person name="Rivas-Marin E."/>
            <person name="Kohn T."/>
            <person name="Peeters S.H."/>
            <person name="Heuer A."/>
            <person name="Rast P."/>
            <person name="Oberbeckmann S."/>
            <person name="Bunk B."/>
            <person name="Jeske O."/>
            <person name="Meyerdierks A."/>
            <person name="Storesund J.E."/>
            <person name="Kallscheuer N."/>
            <person name="Luecker S."/>
            <person name="Lage O.M."/>
            <person name="Pohl T."/>
            <person name="Merkel B.J."/>
            <person name="Hornburger P."/>
            <person name="Mueller R.-W."/>
            <person name="Bruemmer F."/>
            <person name="Labrenz M."/>
            <person name="Spormann A.M."/>
            <person name="Op den Camp H."/>
            <person name="Overmann J."/>
            <person name="Amann R."/>
            <person name="Jetten M.S.M."/>
            <person name="Mascher T."/>
            <person name="Medema M.H."/>
            <person name="Devos D.P."/>
            <person name="Kaster A.-K."/>
            <person name="Ovreas L."/>
            <person name="Rohde M."/>
            <person name="Galperin M.Y."/>
            <person name="Jogler C."/>
        </authorList>
    </citation>
    <scope>NUCLEOTIDE SEQUENCE [LARGE SCALE GENOMIC DNA]</scope>
    <source>
        <strain evidence="3 4">Pla163</strain>
    </source>
</reference>
<feature type="region of interest" description="Disordered" evidence="1">
    <location>
        <begin position="190"/>
        <end position="215"/>
    </location>
</feature>
<evidence type="ECO:0000259" key="2">
    <source>
        <dbReference type="Pfam" id="PF13701"/>
    </source>
</evidence>
<gene>
    <name evidence="3" type="ORF">Pla163_06070</name>
</gene>